<keyword evidence="1" id="KW-1133">Transmembrane helix</keyword>
<dbReference type="Proteomes" id="UP000076964">
    <property type="component" value="Unassembled WGS sequence"/>
</dbReference>
<evidence type="ECO:0000313" key="4">
    <source>
        <dbReference type="Proteomes" id="UP000076964"/>
    </source>
</evidence>
<dbReference type="InterPro" id="IPR023298">
    <property type="entry name" value="ATPase_P-typ_TM_dom_sf"/>
</dbReference>
<feature type="transmembrane region" description="Helical" evidence="1">
    <location>
        <begin position="136"/>
        <end position="164"/>
    </location>
</feature>
<accession>A0A177E5P0</accession>
<organism evidence="3 4">
    <name type="scientific">Thermodesulfatator autotrophicus</name>
    <dbReference type="NCBI Taxonomy" id="1795632"/>
    <lineage>
        <taxon>Bacteria</taxon>
        <taxon>Pseudomonadati</taxon>
        <taxon>Thermodesulfobacteriota</taxon>
        <taxon>Thermodesulfobacteria</taxon>
        <taxon>Thermodesulfobacteriales</taxon>
        <taxon>Thermodesulfatatoraceae</taxon>
        <taxon>Thermodesulfatator</taxon>
    </lineage>
</organism>
<comment type="caution">
    <text evidence="3">The sequence shown here is derived from an EMBL/GenBank/DDBJ whole genome shotgun (WGS) entry which is preliminary data.</text>
</comment>
<dbReference type="SUPFAM" id="SSF81665">
    <property type="entry name" value="Calcium ATPase, transmembrane domain M"/>
    <property type="match status" value="1"/>
</dbReference>
<evidence type="ECO:0000256" key="1">
    <source>
        <dbReference type="SAM" id="Phobius"/>
    </source>
</evidence>
<gene>
    <name evidence="3" type="ORF">TH606_10320</name>
</gene>
<keyword evidence="1" id="KW-0472">Membrane</keyword>
<name>A0A177E5P0_9BACT</name>
<dbReference type="InterPro" id="IPR006068">
    <property type="entry name" value="ATPase_P-typ_cation-transptr_C"/>
</dbReference>
<dbReference type="Pfam" id="PF00689">
    <property type="entry name" value="Cation_ATPase_C"/>
    <property type="match status" value="1"/>
</dbReference>
<dbReference type="RefSeq" id="WP_068543720.1">
    <property type="nucleotide sequence ID" value="NZ_LSFI01000062.1"/>
</dbReference>
<keyword evidence="1" id="KW-0812">Transmembrane</keyword>
<dbReference type="EMBL" id="LSFI01000062">
    <property type="protein sequence ID" value="OAG26811.1"/>
    <property type="molecule type" value="Genomic_DNA"/>
</dbReference>
<dbReference type="STRING" id="1795632.TH606_10320"/>
<dbReference type="AlphaFoldDB" id="A0A177E5P0"/>
<protein>
    <recommendedName>
        <fullName evidence="2">Cation-transporting P-type ATPase C-terminal domain-containing protein</fullName>
    </recommendedName>
</protein>
<evidence type="ECO:0000259" key="2">
    <source>
        <dbReference type="Pfam" id="PF00689"/>
    </source>
</evidence>
<dbReference type="Gene3D" id="1.20.1110.10">
    <property type="entry name" value="Calcium-transporting ATPase, transmembrane domain"/>
    <property type="match status" value="2"/>
</dbReference>
<keyword evidence="4" id="KW-1185">Reference proteome</keyword>
<feature type="domain" description="Cation-transporting P-type ATPase C-terminal" evidence="2">
    <location>
        <begin position="1"/>
        <end position="166"/>
    </location>
</feature>
<proteinExistence type="predicted"/>
<reference evidence="3 4" key="1">
    <citation type="submission" date="2016-02" db="EMBL/GenBank/DDBJ databases">
        <title>Draft genome sequence of Thermodesulfatator sp. S606.</title>
        <authorList>
            <person name="Lai Q."/>
            <person name="Cao J."/>
            <person name="Dupont S."/>
            <person name="Shao Z."/>
            <person name="Jebbar M."/>
            <person name="Alain K."/>
        </authorList>
    </citation>
    <scope>NUCLEOTIDE SEQUENCE [LARGE SCALE GENOMIC DNA]</scope>
    <source>
        <strain evidence="3 4">S606</strain>
    </source>
</reference>
<sequence length="173" mass="18908">MQLLWINLVTDVFPGLALSLEPAELGIMQEPPRDTQRPIMDNNDFKRLSLQASVISGASLLPYIYGLARYGRGPKASTLSFLSLTAAQLLHTLNCRSDKLTFLENAALPKNPHLAKCMWGTAAAHSLFFLPPIRKILALSPLGLIDMALVSATSFGSLFVNAFLKKVTREGNL</sequence>
<evidence type="ECO:0000313" key="3">
    <source>
        <dbReference type="EMBL" id="OAG26811.1"/>
    </source>
</evidence>